<organism evidence="2 3">
    <name type="scientific">Vibrio hepatarius</name>
    <dbReference type="NCBI Taxonomy" id="171383"/>
    <lineage>
        <taxon>Bacteria</taxon>
        <taxon>Pseudomonadati</taxon>
        <taxon>Pseudomonadota</taxon>
        <taxon>Gammaproteobacteria</taxon>
        <taxon>Vibrionales</taxon>
        <taxon>Vibrionaceae</taxon>
        <taxon>Vibrio</taxon>
        <taxon>Vibrio oreintalis group</taxon>
    </lineage>
</organism>
<sequence length="173" mass="19602">MNIVSNYPAVLLLVAVALISIYHIVKRSMGKNKPKKSKSDAKYLTRTIGETESEMRLYLDVNEQLGDCYLVQFGTSLKTIVSKIEQDVPDVAIDILLLDPRTLKPQLAFFVTAGGRDWYNESESKTLEALDLLSSLNIHTLSMPKQDYYKADIVVKQMLDMLNDTDGETKEFY</sequence>
<keyword evidence="1" id="KW-0812">Transmembrane</keyword>
<dbReference type="AlphaFoldDB" id="A0A0M0HY37"/>
<proteinExistence type="predicted"/>
<dbReference type="EMBL" id="LHPI01000013">
    <property type="protein sequence ID" value="KOO06984.1"/>
    <property type="molecule type" value="Genomic_DNA"/>
</dbReference>
<keyword evidence="3" id="KW-1185">Reference proteome</keyword>
<dbReference type="Proteomes" id="UP000037530">
    <property type="component" value="Unassembled WGS sequence"/>
</dbReference>
<comment type="caution">
    <text evidence="2">The sequence shown here is derived from an EMBL/GenBank/DDBJ whole genome shotgun (WGS) entry which is preliminary data.</text>
</comment>
<keyword evidence="1" id="KW-1133">Transmembrane helix</keyword>
<keyword evidence="1" id="KW-0472">Membrane</keyword>
<evidence type="ECO:0008006" key="4">
    <source>
        <dbReference type="Google" id="ProtNLM"/>
    </source>
</evidence>
<evidence type="ECO:0000256" key="1">
    <source>
        <dbReference type="SAM" id="Phobius"/>
    </source>
</evidence>
<gene>
    <name evidence="2" type="ORF">AKJ31_14925</name>
</gene>
<accession>A0A0M0HY37</accession>
<dbReference type="STRING" id="171383.AKJ31_14925"/>
<evidence type="ECO:0000313" key="2">
    <source>
        <dbReference type="EMBL" id="KOO06984.1"/>
    </source>
</evidence>
<feature type="transmembrane region" description="Helical" evidence="1">
    <location>
        <begin position="6"/>
        <end position="25"/>
    </location>
</feature>
<dbReference type="PATRIC" id="fig|171383.3.peg.3056"/>
<reference evidence="3" key="1">
    <citation type="submission" date="2015-08" db="EMBL/GenBank/DDBJ databases">
        <title>Vibrio galatheae sp. nov., a novel member of the Vibrionaceae family isolated from the Solomon Islands.</title>
        <authorList>
            <person name="Giubergia S."/>
            <person name="Machado H."/>
            <person name="Mateiu R.V."/>
            <person name="Gram L."/>
        </authorList>
    </citation>
    <scope>NUCLEOTIDE SEQUENCE [LARGE SCALE GENOMIC DNA]</scope>
    <source>
        <strain evidence="3">DSM 19134</strain>
    </source>
</reference>
<name>A0A0M0HY37_9VIBR</name>
<protein>
    <recommendedName>
        <fullName evidence="4">DUF2726 domain-containing protein</fullName>
    </recommendedName>
</protein>
<evidence type="ECO:0000313" key="3">
    <source>
        <dbReference type="Proteomes" id="UP000037530"/>
    </source>
</evidence>